<proteinExistence type="predicted"/>
<reference evidence="2" key="1">
    <citation type="journal article" date="2023" name="Front. Plant Sci.">
        <title>Chromosomal-level genome assembly of Melastoma candidum provides insights into trichome evolution.</title>
        <authorList>
            <person name="Zhong Y."/>
            <person name="Wu W."/>
            <person name="Sun C."/>
            <person name="Zou P."/>
            <person name="Liu Y."/>
            <person name="Dai S."/>
            <person name="Zhou R."/>
        </authorList>
    </citation>
    <scope>NUCLEOTIDE SEQUENCE [LARGE SCALE GENOMIC DNA]</scope>
</reference>
<dbReference type="EMBL" id="CM042888">
    <property type="protein sequence ID" value="KAI4324578.1"/>
    <property type="molecule type" value="Genomic_DNA"/>
</dbReference>
<organism evidence="1 2">
    <name type="scientific">Melastoma candidum</name>
    <dbReference type="NCBI Taxonomy" id="119954"/>
    <lineage>
        <taxon>Eukaryota</taxon>
        <taxon>Viridiplantae</taxon>
        <taxon>Streptophyta</taxon>
        <taxon>Embryophyta</taxon>
        <taxon>Tracheophyta</taxon>
        <taxon>Spermatophyta</taxon>
        <taxon>Magnoliopsida</taxon>
        <taxon>eudicotyledons</taxon>
        <taxon>Gunneridae</taxon>
        <taxon>Pentapetalae</taxon>
        <taxon>rosids</taxon>
        <taxon>malvids</taxon>
        <taxon>Myrtales</taxon>
        <taxon>Melastomataceae</taxon>
        <taxon>Melastomatoideae</taxon>
        <taxon>Melastomateae</taxon>
        <taxon>Melastoma</taxon>
    </lineage>
</organism>
<sequence>MEIDLSLPSGEIDKAEEGPCNIENLLDGDKKLHDGDLVSDTLVELRDAIHATEAGILNPDRFEMEEVKEYTNLEPLSGMEFESHGEAYSFYQEYARSVGFNTAIQNSRRSKTSREFIDAKFACSRYGTKREYDKSINRPRARQVKQDPDNSTGRRACGKTDCKASMHVKRRTDGKWVIHSFVKEHNHELLPAQAISEKTRRMYAEMAKQFAEYKNVVGSKSDYISPHDKGRNFPLDAGDMKVLLEFMSRMQTLNSNFFYAVDLADDQRLRNLIWVDAKGRHDYINFSDVVSFDTTYLRSKYKIPMALFIGVNQHYQALLLGCAILSDESATSYSWLMRTWLRAVGGLPPKMIITDQEKSIKTAVADVFPGTRHYFFLWHIWGKLSENLMNVMRRHENFLAKFEKCVIRSWTEKEFEKRWWKIIARCELKEDSWLQALYEDRAHWVPTFMKGAFLAGMCTTQRAESINSVFDKYLHKKTSVQELVKQYEVILLDRYEEESKADSDALNKQPVLKSPSPFEKSLSLVYTHTLFKKFQGEVLGAIACHPKKDRQDESGISYKVQEFENNQEFIVLWNEIRSEVSCACRLFEYKGYLCRHALIVLQISGLSSIPPAYIMKRWTRESKNRNLMADEPEQVQTRVQRYNNLCLRSLIFCEEASHSQESYNLAFRAIGEAFVNCISMNSSDHSLIINDPGAPAAHGLSCVEHDTQPRSMGKTSKKKNPTKKRKMTTEPDIITMGEHESLQQMDKLSSRAVVLDGYYGTQPSVQEMVQLNLIAPTRDSYYSGQQTIQGLGQLNSIAPSHDGYYTPQQGMHGLEQMDFFRSPANFAYGIRDDRTVRTTHLPDDTTRQG</sequence>
<dbReference type="Proteomes" id="UP001057402">
    <property type="component" value="Chromosome 9"/>
</dbReference>
<gene>
    <name evidence="1" type="ORF">MLD38_030053</name>
</gene>
<comment type="caution">
    <text evidence="1">The sequence shown here is derived from an EMBL/GenBank/DDBJ whole genome shotgun (WGS) entry which is preliminary data.</text>
</comment>
<evidence type="ECO:0000313" key="1">
    <source>
        <dbReference type="EMBL" id="KAI4324578.1"/>
    </source>
</evidence>
<accession>A0ACB9MKN1</accession>
<protein>
    <submittedName>
        <fullName evidence="1">Uncharacterized protein</fullName>
    </submittedName>
</protein>
<keyword evidence="2" id="KW-1185">Reference proteome</keyword>
<name>A0ACB9MKN1_9MYRT</name>
<evidence type="ECO:0000313" key="2">
    <source>
        <dbReference type="Proteomes" id="UP001057402"/>
    </source>
</evidence>